<dbReference type="PROSITE" id="PS00977">
    <property type="entry name" value="FAD_G3PDH_1"/>
    <property type="match status" value="1"/>
</dbReference>
<comment type="cofactor">
    <cofactor evidence="1 6">
        <name>FAD</name>
        <dbReference type="ChEBI" id="CHEBI:57692"/>
    </cofactor>
</comment>
<evidence type="ECO:0000256" key="5">
    <source>
        <dbReference type="ARBA" id="ARBA00023002"/>
    </source>
</evidence>
<dbReference type="Pfam" id="PF16901">
    <property type="entry name" value="DAO_C"/>
    <property type="match status" value="1"/>
</dbReference>
<dbReference type="InterPro" id="IPR006076">
    <property type="entry name" value="FAD-dep_OxRdtase"/>
</dbReference>
<gene>
    <name evidence="9" type="primary">glpD</name>
    <name evidence="9" type="ORF">PAQU9191_02855</name>
</gene>
<dbReference type="PANTHER" id="PTHR11985">
    <property type="entry name" value="GLYCEROL-3-PHOSPHATE DEHYDROGENASE"/>
    <property type="match status" value="1"/>
</dbReference>
<evidence type="ECO:0000313" key="9">
    <source>
        <dbReference type="EMBL" id="SMY17543.1"/>
    </source>
</evidence>
<evidence type="ECO:0000256" key="4">
    <source>
        <dbReference type="ARBA" id="ARBA00022827"/>
    </source>
</evidence>
<evidence type="ECO:0000256" key="1">
    <source>
        <dbReference type="ARBA" id="ARBA00001974"/>
    </source>
</evidence>
<dbReference type="InterPro" id="IPR000447">
    <property type="entry name" value="G3P_DH_FAD-dep"/>
</dbReference>
<feature type="domain" description="Alpha-glycerophosphate oxidase C-terminal" evidence="8">
    <location>
        <begin position="394"/>
        <end position="490"/>
    </location>
</feature>
<dbReference type="GO" id="GO:0046168">
    <property type="term" value="P:glycerol-3-phosphate catabolic process"/>
    <property type="evidence" value="ECO:0007669"/>
    <property type="project" value="TreeGrafter"/>
</dbReference>
<evidence type="ECO:0000313" key="10">
    <source>
        <dbReference type="Proteomes" id="UP000196485"/>
    </source>
</evidence>
<evidence type="ECO:0000256" key="2">
    <source>
        <dbReference type="ARBA" id="ARBA00007330"/>
    </source>
</evidence>
<dbReference type="InterPro" id="IPR036188">
    <property type="entry name" value="FAD/NAD-bd_sf"/>
</dbReference>
<dbReference type="AlphaFoldDB" id="A0A1Y6KZD5"/>
<dbReference type="EC" id="1.1.5.3" evidence="6"/>
<keyword evidence="4" id="KW-0274">FAD</keyword>
<evidence type="ECO:0000259" key="7">
    <source>
        <dbReference type="Pfam" id="PF01266"/>
    </source>
</evidence>
<dbReference type="InterPro" id="IPR038299">
    <property type="entry name" value="DAO_C_sf"/>
</dbReference>
<dbReference type="NCBIfam" id="NF009906">
    <property type="entry name" value="PRK13369.1"/>
    <property type="match status" value="1"/>
</dbReference>
<protein>
    <recommendedName>
        <fullName evidence="6">Glycerol-3-phosphate dehydrogenase</fullName>
        <ecNumber evidence="6">1.1.5.3</ecNumber>
    </recommendedName>
</protein>
<evidence type="ECO:0000256" key="3">
    <source>
        <dbReference type="ARBA" id="ARBA00022630"/>
    </source>
</evidence>
<dbReference type="GO" id="GO:0009331">
    <property type="term" value="C:glycerol-3-phosphate dehydrogenase (FAD) complex"/>
    <property type="evidence" value="ECO:0007669"/>
    <property type="project" value="UniProtKB-UniRule"/>
</dbReference>
<evidence type="ECO:0000259" key="8">
    <source>
        <dbReference type="Pfam" id="PF16901"/>
    </source>
</evidence>
<dbReference type="GO" id="GO:0004368">
    <property type="term" value="F:glycerol-3-phosphate dehydrogenase (quinone) activity"/>
    <property type="evidence" value="ECO:0007669"/>
    <property type="project" value="UniProtKB-EC"/>
</dbReference>
<dbReference type="Gene3D" id="3.30.9.10">
    <property type="entry name" value="D-Amino Acid Oxidase, subunit A, domain 2"/>
    <property type="match status" value="1"/>
</dbReference>
<dbReference type="RefSeq" id="WP_087821398.1">
    <property type="nucleotide sequence ID" value="NZ_FYAH01000006.1"/>
</dbReference>
<dbReference type="Proteomes" id="UP000196485">
    <property type="component" value="Unassembled WGS sequence"/>
</dbReference>
<dbReference type="Gene3D" id="3.50.50.60">
    <property type="entry name" value="FAD/NAD(P)-binding domain"/>
    <property type="match status" value="1"/>
</dbReference>
<keyword evidence="3 6" id="KW-0285">Flavoprotein</keyword>
<dbReference type="Gene3D" id="6.10.250.1890">
    <property type="match status" value="1"/>
</dbReference>
<feature type="domain" description="FAD dependent oxidoreductase" evidence="7">
    <location>
        <begin position="15"/>
        <end position="333"/>
    </location>
</feature>
<dbReference type="InterPro" id="IPR031656">
    <property type="entry name" value="DAO_C"/>
</dbReference>
<dbReference type="SUPFAM" id="SSF51905">
    <property type="entry name" value="FAD/NAD(P)-binding domain"/>
    <property type="match status" value="1"/>
</dbReference>
<dbReference type="PROSITE" id="PS00978">
    <property type="entry name" value="FAD_G3PDH_2"/>
    <property type="match status" value="1"/>
</dbReference>
<organism evidence="9 10">
    <name type="scientific">Photobacterium aquimaris</name>
    <dbReference type="NCBI Taxonomy" id="512643"/>
    <lineage>
        <taxon>Bacteria</taxon>
        <taxon>Pseudomonadati</taxon>
        <taxon>Pseudomonadota</taxon>
        <taxon>Gammaproteobacteria</taxon>
        <taxon>Vibrionales</taxon>
        <taxon>Vibrionaceae</taxon>
        <taxon>Photobacterium</taxon>
    </lineage>
</organism>
<sequence>MTVPLNNLDNSQILDLIVIGGGINGTGIAADAAGRGLSVGLYEANDFASATSSASSKLIHGGLRYLEHYEFRLVAEALAEREVLLKKAPHIAKPMRFRLPHQPHLRPAWMIRAGLFLYDYLGKRTTLPASKGLSFGAESVLVPTIKQGFEYSDCWVDDARLVILNAMEAVSHGAEVRNRCRVETAVREGDIWRVTIKDVLTGTTFQRCAHGLVNATGPWVKSFYDHSTDLTSPRNIRLIKGSHIVVPRVHDQPQAYILQNEDNRIVFVIPYLDRFSVIGTTDVEYHGDPRDVAIDDQEIDYLLEVYNNHFVHQCQRDDVVWSWSGVRPLCDDESDSPQAVTRDYTLELEQQADEAPLLSVFGGKLTTYRKLAESALEKLAPFYTKMGSPWTKDSYLPGGGADFDGDKLATCLQQQYPWLDEFTCQRMAHNYGSCVDILFADINDEVDMGQHFGEGVYQCELDYLIAHEFVQTATDALWRRSKLGLYLTAAQQQLIGDYITDRQTQTAIAAA</sequence>
<dbReference type="PRINTS" id="PR01001">
    <property type="entry name" value="FADG3PDH"/>
</dbReference>
<reference evidence="10" key="1">
    <citation type="submission" date="2017-06" db="EMBL/GenBank/DDBJ databases">
        <authorList>
            <person name="Rodrigo-Torres L."/>
            <person name="Arahal R. D."/>
            <person name="Lucena T."/>
        </authorList>
    </citation>
    <scope>NUCLEOTIDE SEQUENCE [LARGE SCALE GENOMIC DNA]</scope>
    <source>
        <strain evidence="10">type strain: CECT 9192</strain>
    </source>
</reference>
<name>A0A1Y6KZD5_9GAMM</name>
<dbReference type="Gene3D" id="1.10.8.870">
    <property type="entry name" value="Alpha-glycerophosphate oxidase, cap domain"/>
    <property type="match status" value="1"/>
</dbReference>
<dbReference type="NCBIfam" id="NF008899">
    <property type="entry name" value="PRK12266.1"/>
    <property type="match status" value="1"/>
</dbReference>
<accession>A0A1Y6KZD5</accession>
<evidence type="ECO:0000256" key="6">
    <source>
        <dbReference type="RuleBase" id="RU361217"/>
    </source>
</evidence>
<dbReference type="EMBL" id="FYAH01000006">
    <property type="protein sequence ID" value="SMY17543.1"/>
    <property type="molecule type" value="Genomic_DNA"/>
</dbReference>
<dbReference type="PANTHER" id="PTHR11985:SF15">
    <property type="entry name" value="GLYCEROL-3-PHOSPHATE DEHYDROGENASE, MITOCHONDRIAL"/>
    <property type="match status" value="1"/>
</dbReference>
<comment type="similarity">
    <text evidence="2 6">Belongs to the FAD-dependent glycerol-3-phosphate dehydrogenase family.</text>
</comment>
<comment type="catalytic activity">
    <reaction evidence="6">
        <text>a quinone + sn-glycerol 3-phosphate = dihydroxyacetone phosphate + a quinol</text>
        <dbReference type="Rhea" id="RHEA:18977"/>
        <dbReference type="ChEBI" id="CHEBI:24646"/>
        <dbReference type="ChEBI" id="CHEBI:57597"/>
        <dbReference type="ChEBI" id="CHEBI:57642"/>
        <dbReference type="ChEBI" id="CHEBI:132124"/>
        <dbReference type="EC" id="1.1.5.3"/>
    </reaction>
</comment>
<keyword evidence="10" id="KW-1185">Reference proteome</keyword>
<proteinExistence type="inferred from homology"/>
<dbReference type="Pfam" id="PF01266">
    <property type="entry name" value="DAO"/>
    <property type="match status" value="1"/>
</dbReference>
<keyword evidence="5 6" id="KW-0560">Oxidoreductase</keyword>